<organism evidence="1 2">
    <name type="scientific">Pleurodeles waltl</name>
    <name type="common">Iberian ribbed newt</name>
    <dbReference type="NCBI Taxonomy" id="8319"/>
    <lineage>
        <taxon>Eukaryota</taxon>
        <taxon>Metazoa</taxon>
        <taxon>Chordata</taxon>
        <taxon>Craniata</taxon>
        <taxon>Vertebrata</taxon>
        <taxon>Euteleostomi</taxon>
        <taxon>Amphibia</taxon>
        <taxon>Batrachia</taxon>
        <taxon>Caudata</taxon>
        <taxon>Salamandroidea</taxon>
        <taxon>Salamandridae</taxon>
        <taxon>Pleurodelinae</taxon>
        <taxon>Pleurodeles</taxon>
    </lineage>
</organism>
<dbReference type="Proteomes" id="UP001066276">
    <property type="component" value="Chromosome 4_1"/>
</dbReference>
<evidence type="ECO:0000313" key="1">
    <source>
        <dbReference type="EMBL" id="KAJ1171575.1"/>
    </source>
</evidence>
<name>A0AAV7T5B1_PLEWA</name>
<reference evidence="1" key="1">
    <citation type="journal article" date="2022" name="bioRxiv">
        <title>Sequencing and chromosome-scale assembly of the giantPleurodeles waltlgenome.</title>
        <authorList>
            <person name="Brown T."/>
            <person name="Elewa A."/>
            <person name="Iarovenko S."/>
            <person name="Subramanian E."/>
            <person name="Araus A.J."/>
            <person name="Petzold A."/>
            <person name="Susuki M."/>
            <person name="Suzuki K.-i.T."/>
            <person name="Hayashi T."/>
            <person name="Toyoda A."/>
            <person name="Oliveira C."/>
            <person name="Osipova E."/>
            <person name="Leigh N.D."/>
            <person name="Simon A."/>
            <person name="Yun M.H."/>
        </authorList>
    </citation>
    <scope>NUCLEOTIDE SEQUENCE</scope>
    <source>
        <strain evidence="1">20211129_DDA</strain>
        <tissue evidence="1">Liver</tissue>
    </source>
</reference>
<accession>A0AAV7T5B1</accession>
<proteinExistence type="predicted"/>
<comment type="caution">
    <text evidence="1">The sequence shown here is derived from an EMBL/GenBank/DDBJ whole genome shotgun (WGS) entry which is preliminary data.</text>
</comment>
<evidence type="ECO:0000313" key="2">
    <source>
        <dbReference type="Proteomes" id="UP001066276"/>
    </source>
</evidence>
<keyword evidence="2" id="KW-1185">Reference proteome</keyword>
<protein>
    <submittedName>
        <fullName evidence="1">Uncharacterized protein</fullName>
    </submittedName>
</protein>
<gene>
    <name evidence="1" type="ORF">NDU88_003436</name>
</gene>
<dbReference type="AlphaFoldDB" id="A0AAV7T5B1"/>
<sequence length="235" mass="25068">MRLLLTKPLAPVVSGGDVGRRGTENKHQRVLPSTLSMEGSEPGQGAVLGDGVTQIGRIQCDPNMFQVLEELHVNKLDASGSSGEDGLVVHGTNGVHKDGVQVSDINDKQGPRGVNQQLGLALGHRLVDQGCGPHLRIPPRGTEGHQWWSAEEPLEQSIAGMLTALSLEVRAGFETSNANQKEIRGLCETLGGKIDELAGRTAALEEEGDLRSALEKSKVELQSLRAGEENVLLKL</sequence>
<dbReference type="EMBL" id="JANPWB010000007">
    <property type="protein sequence ID" value="KAJ1171575.1"/>
    <property type="molecule type" value="Genomic_DNA"/>
</dbReference>